<feature type="compositionally biased region" description="Basic and acidic residues" evidence="2">
    <location>
        <begin position="385"/>
        <end position="400"/>
    </location>
</feature>
<dbReference type="InterPro" id="IPR000863">
    <property type="entry name" value="Sulfotransferase_dom"/>
</dbReference>
<dbReference type="PANTHER" id="PTHR45964">
    <property type="entry name" value="WSCD FAMILY MEMBER CG9164"/>
    <property type="match status" value="1"/>
</dbReference>
<dbReference type="STRING" id="4795.A0A225WWE7"/>
<organism evidence="4 5">
    <name type="scientific">Phytophthora megakarya</name>
    <dbReference type="NCBI Taxonomy" id="4795"/>
    <lineage>
        <taxon>Eukaryota</taxon>
        <taxon>Sar</taxon>
        <taxon>Stramenopiles</taxon>
        <taxon>Oomycota</taxon>
        <taxon>Peronosporomycetes</taxon>
        <taxon>Peronosporales</taxon>
        <taxon>Peronosporaceae</taxon>
        <taxon>Phytophthora</taxon>
    </lineage>
</organism>
<sequence length="411" mass="47702">MTLVSSGLWLVRAYVNLLLFVPRLVLELNLAWNPLVFLARFALQRLHCALKSLTTSSMTDADRMRWLQPNERDGERVAIVSYPRCGNSLMRGLLEKVTGVYTGCDTRPDRSLSKELQQYGMKGEGVVDESVWFVKTHFPERVGYKAFPVKKAILVVRNPWDAIDSYFNMTLTNTHNKSLHESQYERFAERWDGLLRNEIDVWMKFHRYWTTKVDIPIIVVRYEDLMMHREETLRRVFLFLTDLTTLEGTEWEQRIQDVMATSGDKAGPYKPRSGKIGGSFRHYSDEQFQYILKTANLPLRGFGYDPETQNFPKEITLPKRQVKPGKEDAKLLISIDPVMEIRKKNDSFGRGSTYFRRALTEPVIANDGTELNMDEVLAARERLQAKKEETEQDEAMKKLQDLNVNDAETKE</sequence>
<evidence type="ECO:0000313" key="5">
    <source>
        <dbReference type="Proteomes" id="UP000198211"/>
    </source>
</evidence>
<evidence type="ECO:0000256" key="2">
    <source>
        <dbReference type="SAM" id="MobiDB-lite"/>
    </source>
</evidence>
<protein>
    <recommendedName>
        <fullName evidence="3">Sulfotransferase domain-containing protein</fullName>
    </recommendedName>
</protein>
<evidence type="ECO:0000259" key="3">
    <source>
        <dbReference type="Pfam" id="PF00685"/>
    </source>
</evidence>
<comment type="similarity">
    <text evidence="1">Belongs to the WSCD family.</text>
</comment>
<dbReference type="Gene3D" id="3.40.50.300">
    <property type="entry name" value="P-loop containing nucleotide triphosphate hydrolases"/>
    <property type="match status" value="1"/>
</dbReference>
<feature type="domain" description="Sulfotransferase" evidence="3">
    <location>
        <begin position="76"/>
        <end position="240"/>
    </location>
</feature>
<reference evidence="5" key="1">
    <citation type="submission" date="2017-03" db="EMBL/GenBank/DDBJ databases">
        <title>Phytopthora megakarya and P. palmivora, two closely related causual agents of cacao black pod achieved similar genome size and gene model numbers by different mechanisms.</title>
        <authorList>
            <person name="Ali S."/>
            <person name="Shao J."/>
            <person name="Larry D.J."/>
            <person name="Kronmiller B."/>
            <person name="Shen D."/>
            <person name="Strem M.D."/>
            <person name="Melnick R.L."/>
            <person name="Guiltinan M.J."/>
            <person name="Tyler B.M."/>
            <person name="Meinhardt L.W."/>
            <person name="Bailey B.A."/>
        </authorList>
    </citation>
    <scope>NUCLEOTIDE SEQUENCE [LARGE SCALE GENOMIC DNA]</scope>
    <source>
        <strain evidence="5">zdho120</strain>
    </source>
</reference>
<evidence type="ECO:0000313" key="4">
    <source>
        <dbReference type="EMBL" id="OWZ21986.1"/>
    </source>
</evidence>
<dbReference type="SUPFAM" id="SSF52540">
    <property type="entry name" value="P-loop containing nucleoside triphosphate hydrolases"/>
    <property type="match status" value="1"/>
</dbReference>
<feature type="region of interest" description="Disordered" evidence="2">
    <location>
        <begin position="385"/>
        <end position="411"/>
    </location>
</feature>
<dbReference type="OrthoDB" id="5985073at2759"/>
<keyword evidence="5" id="KW-1185">Reference proteome</keyword>
<proteinExistence type="inferred from homology"/>
<dbReference type="InterPro" id="IPR027417">
    <property type="entry name" value="P-loop_NTPase"/>
</dbReference>
<dbReference type="Proteomes" id="UP000198211">
    <property type="component" value="Unassembled WGS sequence"/>
</dbReference>
<comment type="caution">
    <text evidence="4">The sequence shown here is derived from an EMBL/GenBank/DDBJ whole genome shotgun (WGS) entry which is preliminary data.</text>
</comment>
<dbReference type="GO" id="GO:0008146">
    <property type="term" value="F:sulfotransferase activity"/>
    <property type="evidence" value="ECO:0007669"/>
    <property type="project" value="InterPro"/>
</dbReference>
<name>A0A225WWE7_9STRA</name>
<dbReference type="Pfam" id="PF00685">
    <property type="entry name" value="Sulfotransfer_1"/>
    <property type="match status" value="1"/>
</dbReference>
<gene>
    <name evidence="4" type="ORF">PHMEG_0003383</name>
</gene>
<dbReference type="InterPro" id="IPR051589">
    <property type="entry name" value="Sialate-O-sulfotransferase"/>
</dbReference>
<dbReference type="PANTHER" id="PTHR45964:SF5">
    <property type="entry name" value="WSCD FAMILY MEMBER CG9164"/>
    <property type="match status" value="1"/>
</dbReference>
<accession>A0A225WWE7</accession>
<dbReference type="EMBL" id="NBNE01000172">
    <property type="protein sequence ID" value="OWZ21986.1"/>
    <property type="molecule type" value="Genomic_DNA"/>
</dbReference>
<dbReference type="AlphaFoldDB" id="A0A225WWE7"/>
<evidence type="ECO:0000256" key="1">
    <source>
        <dbReference type="ARBA" id="ARBA00010236"/>
    </source>
</evidence>